<feature type="compositionally biased region" description="Low complexity" evidence="1">
    <location>
        <begin position="361"/>
        <end position="375"/>
    </location>
</feature>
<feature type="region of interest" description="Disordered" evidence="1">
    <location>
        <begin position="360"/>
        <end position="445"/>
    </location>
</feature>
<feature type="region of interest" description="Disordered" evidence="1">
    <location>
        <begin position="521"/>
        <end position="571"/>
    </location>
</feature>
<keyword evidence="3" id="KW-1185">Reference proteome</keyword>
<evidence type="ECO:0000313" key="2">
    <source>
        <dbReference type="EMBL" id="VDM57445.1"/>
    </source>
</evidence>
<dbReference type="EMBL" id="UYYA01003899">
    <property type="protein sequence ID" value="VDM57445.1"/>
    <property type="molecule type" value="Genomic_DNA"/>
</dbReference>
<feature type="compositionally biased region" description="Acidic residues" evidence="1">
    <location>
        <begin position="426"/>
        <end position="437"/>
    </location>
</feature>
<protein>
    <submittedName>
        <fullName evidence="4">C2H2-type domain-containing protein</fullName>
    </submittedName>
</protein>
<feature type="compositionally biased region" description="Polar residues" evidence="1">
    <location>
        <begin position="379"/>
        <end position="394"/>
    </location>
</feature>
<name>A0A0R3PM17_ANGCS</name>
<evidence type="ECO:0000256" key="1">
    <source>
        <dbReference type="SAM" id="MobiDB-lite"/>
    </source>
</evidence>
<feature type="compositionally biased region" description="Low complexity" evidence="1">
    <location>
        <begin position="613"/>
        <end position="623"/>
    </location>
</feature>
<feature type="compositionally biased region" description="Polar residues" evidence="1">
    <location>
        <begin position="525"/>
        <end position="543"/>
    </location>
</feature>
<feature type="region of interest" description="Disordered" evidence="1">
    <location>
        <begin position="230"/>
        <end position="278"/>
    </location>
</feature>
<feature type="region of interest" description="Disordered" evidence="1">
    <location>
        <begin position="596"/>
        <end position="623"/>
    </location>
</feature>
<evidence type="ECO:0000313" key="4">
    <source>
        <dbReference type="WBParaSite" id="ACOC_0000585901-mRNA-1"/>
    </source>
</evidence>
<gene>
    <name evidence="2" type="ORF">ACOC_LOCUS5860</name>
</gene>
<accession>A0A0R3PM17</accession>
<proteinExistence type="predicted"/>
<dbReference type="OMA" id="FRIKGCE"/>
<sequence>MKLIYGPVREHPFERRPPTAGWRAGGAAVPQRSCAFGLRRVLHYRSPYFGGKKACALRGRRDAVRLASFPPRVVSKLLPDCEGLTVMVKSRFYLKLRDIRLQTDSDSSAIDSLSTQAQPEVMSDDEGRLLIDDLQDGTGQLDNAHQANALVDVKSTQVKLNCQVSLQGESESTSINKLSTPLTVPVFGQPQATLSGEAIFHVGAASNTQRAEGPAFSFTNNMARTHCEQEPMFSSATSLRHKSKSRNDTSSSRKRKDSLFDGQNPPSSPVDSDDAAVKRHKPLCDRGTCVQSRAVQSEMDGSFFDLEVGSTRIVEMTVVCKMESNELYVVAKWKDQELSGILTDGHPPAYTLYMKKRSTVANSGSSSSNGSACGDSNDRTTNSGASTPSKSRQVPLTPRDSKKRTSIESKRKSSCTTARPGSSADPPEEDEELEDETTPGVSASAMDALRLVEVPGRKSMHVCSVDGCQHRYVRSEEIEYHKATAHAKRAVMYEARCSQTDISAFRRTSVQTDVDGLFDSELENLPSSSSTVNTKAENTQASKSPAGYSDISDDGVAPQLQKEEPTSDIRVPLLISTSLPSSSSSGVTNVLTSPEFVSSPLEREAAPAERNRGTVNGTGVSPVVSSVGTPTPVSAISGSARVPVNPIPAGMYMSSFAHQMMAPYASPLTATPTSNPAPSPQQLNKISQSHMKTPDEVAAANNVLSAQKTMQSSAAQNIQRQFGLQMMQSGTGQHQAAMMQAAAAQAQMAQMHHLYMQQMAAGARGGQFPMAAASAGPHEMALAALQAMQHQQQQGHFASMFQQK</sequence>
<organism evidence="4">
    <name type="scientific">Angiostrongylus costaricensis</name>
    <name type="common">Nematode worm</name>
    <dbReference type="NCBI Taxonomy" id="334426"/>
    <lineage>
        <taxon>Eukaryota</taxon>
        <taxon>Metazoa</taxon>
        <taxon>Ecdysozoa</taxon>
        <taxon>Nematoda</taxon>
        <taxon>Chromadorea</taxon>
        <taxon>Rhabditida</taxon>
        <taxon>Rhabditina</taxon>
        <taxon>Rhabditomorpha</taxon>
        <taxon>Strongyloidea</taxon>
        <taxon>Metastrongylidae</taxon>
        <taxon>Angiostrongylus</taxon>
    </lineage>
</organism>
<feature type="compositionally biased region" description="Basic and acidic residues" evidence="1">
    <location>
        <begin position="399"/>
        <end position="411"/>
    </location>
</feature>
<evidence type="ECO:0000313" key="3">
    <source>
        <dbReference type="Proteomes" id="UP000267027"/>
    </source>
</evidence>
<dbReference type="OrthoDB" id="5877875at2759"/>
<feature type="compositionally biased region" description="Basic and acidic residues" evidence="1">
    <location>
        <begin position="601"/>
        <end position="612"/>
    </location>
</feature>
<dbReference type="Proteomes" id="UP000267027">
    <property type="component" value="Unassembled WGS sequence"/>
</dbReference>
<dbReference type="AlphaFoldDB" id="A0A0R3PM17"/>
<reference evidence="4" key="1">
    <citation type="submission" date="2017-02" db="UniProtKB">
        <authorList>
            <consortium name="WormBaseParasite"/>
        </authorList>
    </citation>
    <scope>IDENTIFICATION</scope>
</reference>
<reference evidence="2 3" key="2">
    <citation type="submission" date="2018-11" db="EMBL/GenBank/DDBJ databases">
        <authorList>
            <consortium name="Pathogen Informatics"/>
        </authorList>
    </citation>
    <scope>NUCLEOTIDE SEQUENCE [LARGE SCALE GENOMIC DNA]</scope>
    <source>
        <strain evidence="2 3">Costa Rica</strain>
    </source>
</reference>
<dbReference type="WBParaSite" id="ACOC_0000585901-mRNA-1">
    <property type="protein sequence ID" value="ACOC_0000585901-mRNA-1"/>
    <property type="gene ID" value="ACOC_0000585901"/>
</dbReference>